<dbReference type="InterPro" id="IPR011010">
    <property type="entry name" value="DNA_brk_join_enz"/>
</dbReference>
<protein>
    <submittedName>
        <fullName evidence="4">Integrase</fullName>
    </submittedName>
</protein>
<evidence type="ECO:0000313" key="4">
    <source>
        <dbReference type="EMBL" id="RTZ17335.1"/>
    </source>
</evidence>
<dbReference type="Proteomes" id="UP000268973">
    <property type="component" value="Unassembled WGS sequence"/>
</dbReference>
<dbReference type="Gene3D" id="1.10.150.130">
    <property type="match status" value="1"/>
</dbReference>
<dbReference type="InterPro" id="IPR010998">
    <property type="entry name" value="Integrase_recombinase_N"/>
</dbReference>
<name>A0A432D0C1_9VIBR</name>
<dbReference type="PANTHER" id="PTHR34605:SF4">
    <property type="entry name" value="DNA ADENINE METHYLTRANSFERASE"/>
    <property type="match status" value="1"/>
</dbReference>
<sequence length="318" mass="36371">MKKIVRVVTCDETRKIYIDAFSKPIDISDIISLLDNGYSHNSNLAMRKDWNLFTEFCLGKGVRPLPASVTALRLFLESESKRRKYATLKRYVVTIGLVHRTLSLSDPCSSTTITTLMAQFRQNKQSDARSAESFTAKHLKDITKLLEHSKRLSDIRDLAIYHLMFECMLKRSELKQLNVGDICRLNGEISLKMGQSKYRLSYHTAQYLSRWIDATARHTGPLFTSIDRHGLLGQAPLDDSSIYRILRKASTKLGLKVKFSGQSLRIGGLSKLVNQGVKVKEIQKRGRWQSVAMPYYYLSNKAYIEEDLVVFKKIKPID</sequence>
<dbReference type="SUPFAM" id="SSF47823">
    <property type="entry name" value="lambda integrase-like, N-terminal domain"/>
    <property type="match status" value="1"/>
</dbReference>
<dbReference type="GO" id="GO:0015074">
    <property type="term" value="P:DNA integration"/>
    <property type="evidence" value="ECO:0007669"/>
    <property type="project" value="InterPro"/>
</dbReference>
<keyword evidence="1" id="KW-0238">DNA-binding</keyword>
<dbReference type="AlphaFoldDB" id="A0A432D0C1"/>
<dbReference type="OrthoDB" id="5914130at2"/>
<comment type="caution">
    <text evidence="4">The sequence shown here is derived from an EMBL/GenBank/DDBJ whole genome shotgun (WGS) entry which is preliminary data.</text>
</comment>
<accession>A0A432D0C1</accession>
<organism evidence="4 5">
    <name type="scientific">Vibrio aquaticus</name>
    <dbReference type="NCBI Taxonomy" id="2496559"/>
    <lineage>
        <taxon>Bacteria</taxon>
        <taxon>Pseudomonadati</taxon>
        <taxon>Pseudomonadota</taxon>
        <taxon>Gammaproteobacteria</taxon>
        <taxon>Vibrionales</taxon>
        <taxon>Vibrionaceae</taxon>
        <taxon>Vibrio</taxon>
    </lineage>
</organism>
<dbReference type="Gene3D" id="1.10.443.10">
    <property type="entry name" value="Intergrase catalytic core"/>
    <property type="match status" value="1"/>
</dbReference>
<reference evidence="4 5" key="1">
    <citation type="submission" date="2018-12" db="EMBL/GenBank/DDBJ databases">
        <title>Vibrio sp. isolated from China Sea.</title>
        <authorList>
            <person name="Li Y."/>
        </authorList>
    </citation>
    <scope>NUCLEOTIDE SEQUENCE [LARGE SCALE GENOMIC DNA]</scope>
    <source>
        <strain evidence="4 5">BEI207</strain>
    </source>
</reference>
<keyword evidence="5" id="KW-1185">Reference proteome</keyword>
<dbReference type="PANTHER" id="PTHR34605">
    <property type="entry name" value="PHAGE_INTEGRASE DOMAIN-CONTAINING PROTEIN"/>
    <property type="match status" value="1"/>
</dbReference>
<feature type="domain" description="Tyr recombinase" evidence="3">
    <location>
        <begin position="129"/>
        <end position="312"/>
    </location>
</feature>
<dbReference type="InterPro" id="IPR052925">
    <property type="entry name" value="Phage_Integrase-like_Recomb"/>
</dbReference>
<keyword evidence="2" id="KW-0233">DNA recombination</keyword>
<evidence type="ECO:0000259" key="3">
    <source>
        <dbReference type="PROSITE" id="PS51898"/>
    </source>
</evidence>
<dbReference type="GO" id="GO:0003677">
    <property type="term" value="F:DNA binding"/>
    <property type="evidence" value="ECO:0007669"/>
    <property type="project" value="UniProtKB-KW"/>
</dbReference>
<gene>
    <name evidence="4" type="ORF">EJ063_00715</name>
</gene>
<dbReference type="EMBL" id="RXZH01000001">
    <property type="protein sequence ID" value="RTZ17335.1"/>
    <property type="molecule type" value="Genomic_DNA"/>
</dbReference>
<dbReference type="PROSITE" id="PS51898">
    <property type="entry name" value="TYR_RECOMBINASE"/>
    <property type="match status" value="1"/>
</dbReference>
<dbReference type="InterPro" id="IPR013762">
    <property type="entry name" value="Integrase-like_cat_sf"/>
</dbReference>
<evidence type="ECO:0000256" key="1">
    <source>
        <dbReference type="ARBA" id="ARBA00023125"/>
    </source>
</evidence>
<dbReference type="RefSeq" id="WP_126572091.1">
    <property type="nucleotide sequence ID" value="NZ_RXZH01000001.1"/>
</dbReference>
<dbReference type="Pfam" id="PF00589">
    <property type="entry name" value="Phage_integrase"/>
    <property type="match status" value="1"/>
</dbReference>
<dbReference type="GO" id="GO:0006310">
    <property type="term" value="P:DNA recombination"/>
    <property type="evidence" value="ECO:0007669"/>
    <property type="project" value="UniProtKB-KW"/>
</dbReference>
<evidence type="ECO:0000256" key="2">
    <source>
        <dbReference type="ARBA" id="ARBA00023172"/>
    </source>
</evidence>
<proteinExistence type="predicted"/>
<dbReference type="SUPFAM" id="SSF56349">
    <property type="entry name" value="DNA breaking-rejoining enzymes"/>
    <property type="match status" value="1"/>
</dbReference>
<evidence type="ECO:0000313" key="5">
    <source>
        <dbReference type="Proteomes" id="UP000268973"/>
    </source>
</evidence>
<dbReference type="InterPro" id="IPR002104">
    <property type="entry name" value="Integrase_catalytic"/>
</dbReference>